<dbReference type="Pfam" id="PF08279">
    <property type="entry name" value="HTH_11"/>
    <property type="match status" value="1"/>
</dbReference>
<accession>C0EEE1</accession>
<keyword evidence="2" id="KW-0678">Repressor</keyword>
<dbReference type="HAMAP" id="MF_00978">
    <property type="entry name" value="Bifunct_BirA"/>
    <property type="match status" value="1"/>
</dbReference>
<keyword evidence="1 2" id="KW-0436">Ligase</keyword>
<dbReference type="InterPro" id="IPR030855">
    <property type="entry name" value="Bifunct_BirA"/>
</dbReference>
<proteinExistence type="inferred from homology"/>
<dbReference type="Gene3D" id="3.30.930.10">
    <property type="entry name" value="Bira Bifunctional Protein, Domain 2"/>
    <property type="match status" value="1"/>
</dbReference>
<dbReference type="EMBL" id="ACEC01000068">
    <property type="protein sequence ID" value="EEG30189.1"/>
    <property type="molecule type" value="Genomic_DNA"/>
</dbReference>
<dbReference type="InterPro" id="IPR036390">
    <property type="entry name" value="WH_DNA-bd_sf"/>
</dbReference>
<dbReference type="InterPro" id="IPR004408">
    <property type="entry name" value="Biotin_CoA_COase_ligase"/>
</dbReference>
<comment type="catalytic activity">
    <reaction evidence="2">
        <text>biotin + L-lysyl-[protein] + ATP = N(6)-biotinyl-L-lysyl-[protein] + AMP + diphosphate + H(+)</text>
        <dbReference type="Rhea" id="RHEA:11756"/>
        <dbReference type="Rhea" id="RHEA-COMP:9752"/>
        <dbReference type="Rhea" id="RHEA-COMP:10505"/>
        <dbReference type="ChEBI" id="CHEBI:15378"/>
        <dbReference type="ChEBI" id="CHEBI:29969"/>
        <dbReference type="ChEBI" id="CHEBI:30616"/>
        <dbReference type="ChEBI" id="CHEBI:33019"/>
        <dbReference type="ChEBI" id="CHEBI:57586"/>
        <dbReference type="ChEBI" id="CHEBI:83144"/>
        <dbReference type="ChEBI" id="CHEBI:456215"/>
        <dbReference type="EC" id="6.3.4.15"/>
    </reaction>
</comment>
<feature type="binding site" evidence="2">
    <location>
        <position position="113"/>
    </location>
    <ligand>
        <name>biotin</name>
        <dbReference type="ChEBI" id="CHEBI:57586"/>
    </ligand>
</feature>
<keyword evidence="2" id="KW-0804">Transcription</keyword>
<name>C0EEE1_9FIRM</name>
<dbReference type="InterPro" id="IPR045864">
    <property type="entry name" value="aa-tRNA-synth_II/BPL/LPL"/>
</dbReference>
<dbReference type="STRING" id="537013.CLOSTMETH_02226"/>
<dbReference type="eggNOG" id="COG0340">
    <property type="taxonomic scope" value="Bacteria"/>
</dbReference>
<feature type="DNA-binding region" description="H-T-H motif" evidence="2">
    <location>
        <begin position="18"/>
        <end position="37"/>
    </location>
</feature>
<protein>
    <recommendedName>
        <fullName evidence="2">Bifunctional ligase/repressor BirA</fullName>
    </recommendedName>
    <alternativeName>
        <fullName evidence="2">Biotin--[acetyl-CoA-carboxylase] ligase</fullName>
        <ecNumber evidence="2">6.3.4.15</ecNumber>
    </alternativeName>
    <alternativeName>
        <fullName evidence="2">Biotin--protein ligase</fullName>
    </alternativeName>
    <alternativeName>
        <fullName evidence="2">Biotin-[acetyl-CoA carboxylase] synthetase</fullName>
    </alternativeName>
</protein>
<feature type="binding site" evidence="2">
    <location>
        <position position="184"/>
    </location>
    <ligand>
        <name>biotin</name>
        <dbReference type="ChEBI" id="CHEBI:57586"/>
    </ligand>
</feature>
<keyword evidence="5" id="KW-1185">Reference proteome</keyword>
<dbReference type="GO" id="GO:0005737">
    <property type="term" value="C:cytoplasm"/>
    <property type="evidence" value="ECO:0007669"/>
    <property type="project" value="TreeGrafter"/>
</dbReference>
<reference evidence="4 5" key="1">
    <citation type="submission" date="2009-01" db="EMBL/GenBank/DDBJ databases">
        <authorList>
            <person name="Fulton L."/>
            <person name="Clifton S."/>
            <person name="Fulton B."/>
            <person name="Xu J."/>
            <person name="Minx P."/>
            <person name="Pepin K.H."/>
            <person name="Johnson M."/>
            <person name="Bhonagiri V."/>
            <person name="Nash W.E."/>
            <person name="Mardis E.R."/>
            <person name="Wilson R.K."/>
        </authorList>
    </citation>
    <scope>NUCLEOTIDE SEQUENCE [LARGE SCALE GENOMIC DNA]</scope>
    <source>
        <strain evidence="4 5">DSM 5476</strain>
    </source>
</reference>
<comment type="similarity">
    <text evidence="2">Belongs to the biotin--protein ligase family.</text>
</comment>
<keyword evidence="2" id="KW-0547">Nucleotide-binding</keyword>
<keyword evidence="2" id="KW-0238">DNA-binding</keyword>
<dbReference type="GO" id="GO:0004077">
    <property type="term" value="F:biotin--[biotin carboxyl-carrier protein] ligase activity"/>
    <property type="evidence" value="ECO:0007669"/>
    <property type="project" value="UniProtKB-UniRule"/>
</dbReference>
<feature type="domain" description="BPL/LPL catalytic" evidence="3">
    <location>
        <begin position="66"/>
        <end position="257"/>
    </location>
</feature>
<reference evidence="4 5" key="2">
    <citation type="submission" date="2009-02" db="EMBL/GenBank/DDBJ databases">
        <title>Draft genome sequence of Clostridium methylpentosum (DSM 5476).</title>
        <authorList>
            <person name="Sudarsanam P."/>
            <person name="Ley R."/>
            <person name="Guruge J."/>
            <person name="Turnbaugh P.J."/>
            <person name="Mahowald M."/>
            <person name="Liep D."/>
            <person name="Gordon J."/>
        </authorList>
    </citation>
    <scope>NUCLEOTIDE SEQUENCE [LARGE SCALE GENOMIC DNA]</scope>
    <source>
        <strain evidence="4 5">DSM 5476</strain>
    </source>
</reference>
<dbReference type="Pfam" id="PF03099">
    <property type="entry name" value="BPL_LplA_LipB"/>
    <property type="match status" value="1"/>
</dbReference>
<dbReference type="InterPro" id="IPR004143">
    <property type="entry name" value="BPL_LPL_catalytic"/>
</dbReference>
<dbReference type="GO" id="GO:0005524">
    <property type="term" value="F:ATP binding"/>
    <property type="evidence" value="ECO:0007669"/>
    <property type="project" value="UniProtKB-UniRule"/>
</dbReference>
<comment type="caution">
    <text evidence="4">The sequence shown here is derived from an EMBL/GenBank/DDBJ whole genome shotgun (WGS) entry which is preliminary data.</text>
</comment>
<feature type="binding site" evidence="2">
    <location>
        <begin position="89"/>
        <end position="91"/>
    </location>
    <ligand>
        <name>biotin</name>
        <dbReference type="ChEBI" id="CHEBI:57586"/>
    </ligand>
</feature>
<evidence type="ECO:0000256" key="2">
    <source>
        <dbReference type="HAMAP-Rule" id="MF_00978"/>
    </source>
</evidence>
<evidence type="ECO:0000256" key="1">
    <source>
        <dbReference type="ARBA" id="ARBA00022598"/>
    </source>
</evidence>
<dbReference type="InterPro" id="IPR011991">
    <property type="entry name" value="ArsR-like_HTH"/>
</dbReference>
<evidence type="ECO:0000313" key="5">
    <source>
        <dbReference type="Proteomes" id="UP000003340"/>
    </source>
</evidence>
<dbReference type="GO" id="GO:0003677">
    <property type="term" value="F:DNA binding"/>
    <property type="evidence" value="ECO:0007669"/>
    <property type="project" value="UniProtKB-UniRule"/>
</dbReference>
<keyword evidence="2" id="KW-0067">ATP-binding</keyword>
<dbReference type="Gene3D" id="1.10.10.10">
    <property type="entry name" value="Winged helix-like DNA-binding domain superfamily/Winged helix DNA-binding domain"/>
    <property type="match status" value="1"/>
</dbReference>
<keyword evidence="2" id="KW-0805">Transcription regulation</keyword>
<dbReference type="CDD" id="cd00090">
    <property type="entry name" value="HTH_ARSR"/>
    <property type="match status" value="1"/>
</dbReference>
<dbReference type="PANTHER" id="PTHR12835:SF5">
    <property type="entry name" value="BIOTIN--PROTEIN LIGASE"/>
    <property type="match status" value="1"/>
</dbReference>
<sequence>MKEKVLALLKQSDGYLSGEEMSGILGVSRSAVWKAVRQLQEMGYTIESKTKRGYRLVAAPDILFEPEFSGALHTSRIGVKIRHLQAVSSTNDLARQYAEEGGEEGYVVLSENQLHGRGRGGGSWLSAISRGIYLSVVLRPPGPLVQVAAVSLLVSCAVRDTLEEITDLSFETRWPGDVCCAERKVCGILIESAGELERLDYCVAGIGINVNFDQEDFEQGAVGSATSLKLLTSHWCDRKQLVPALLNRLDRYYCAYLANDFPLVASYQRNCLTVGKRVLVDGVAATCSGFSCRGEVIARLEDGTERICWPGEVRVEG</sequence>
<dbReference type="AlphaFoldDB" id="C0EEE1"/>
<dbReference type="NCBIfam" id="TIGR00121">
    <property type="entry name" value="birA_ligase"/>
    <property type="match status" value="1"/>
</dbReference>
<dbReference type="HOGENOM" id="CLU_051096_0_0_9"/>
<dbReference type="GO" id="GO:0016740">
    <property type="term" value="F:transferase activity"/>
    <property type="evidence" value="ECO:0007669"/>
    <property type="project" value="UniProtKB-ARBA"/>
</dbReference>
<evidence type="ECO:0000313" key="4">
    <source>
        <dbReference type="EMBL" id="EEG30189.1"/>
    </source>
</evidence>
<organism evidence="4 5">
    <name type="scientific">[Clostridium] methylpentosum DSM 5476</name>
    <dbReference type="NCBI Taxonomy" id="537013"/>
    <lineage>
        <taxon>Bacteria</taxon>
        <taxon>Bacillati</taxon>
        <taxon>Bacillota</taxon>
        <taxon>Clostridia</taxon>
        <taxon>Eubacteriales</taxon>
        <taxon>Oscillospiraceae</taxon>
        <taxon>Oscillospiraceae incertae sedis</taxon>
    </lineage>
</organism>
<dbReference type="Proteomes" id="UP000003340">
    <property type="component" value="Unassembled WGS sequence"/>
</dbReference>
<evidence type="ECO:0000259" key="3">
    <source>
        <dbReference type="PROSITE" id="PS51733"/>
    </source>
</evidence>
<dbReference type="PANTHER" id="PTHR12835">
    <property type="entry name" value="BIOTIN PROTEIN LIGASE"/>
    <property type="match status" value="1"/>
</dbReference>
<dbReference type="GO" id="GO:0006355">
    <property type="term" value="P:regulation of DNA-templated transcription"/>
    <property type="evidence" value="ECO:0007669"/>
    <property type="project" value="UniProtKB-UniRule"/>
</dbReference>
<comment type="function">
    <text evidence="2">Acts both as a biotin--[acetyl-CoA-carboxylase] ligase and a repressor.</text>
</comment>
<dbReference type="SUPFAM" id="SSF46785">
    <property type="entry name" value="Winged helix' DNA-binding domain"/>
    <property type="match status" value="1"/>
</dbReference>
<dbReference type="InterPro" id="IPR013196">
    <property type="entry name" value="HTH_11"/>
</dbReference>
<dbReference type="CDD" id="cd16442">
    <property type="entry name" value="BPL"/>
    <property type="match status" value="1"/>
</dbReference>
<dbReference type="GO" id="GO:0009249">
    <property type="term" value="P:protein lipoylation"/>
    <property type="evidence" value="ECO:0007669"/>
    <property type="project" value="UniProtKB-ARBA"/>
</dbReference>
<dbReference type="SUPFAM" id="SSF55681">
    <property type="entry name" value="Class II aaRS and biotin synthetases"/>
    <property type="match status" value="1"/>
</dbReference>
<feature type="binding site" evidence="2">
    <location>
        <begin position="117"/>
        <end position="119"/>
    </location>
    <ligand>
        <name>biotin</name>
        <dbReference type="ChEBI" id="CHEBI:57586"/>
    </ligand>
</feature>
<dbReference type="EC" id="6.3.4.15" evidence="2"/>
<dbReference type="InterPro" id="IPR036388">
    <property type="entry name" value="WH-like_DNA-bd_sf"/>
</dbReference>
<gene>
    <name evidence="2" type="primary">birA</name>
    <name evidence="4" type="ORF">CLOSTMETH_02226</name>
</gene>
<dbReference type="PROSITE" id="PS51733">
    <property type="entry name" value="BPL_LPL_CATALYTIC"/>
    <property type="match status" value="1"/>
</dbReference>
<keyword evidence="2" id="KW-0092">Biotin</keyword>